<proteinExistence type="predicted"/>
<evidence type="ECO:0000259" key="2">
    <source>
        <dbReference type="PROSITE" id="PS51819"/>
    </source>
</evidence>
<dbReference type="PANTHER" id="PTHR35006:SF4">
    <property type="entry name" value="BLR7706 PROTEIN"/>
    <property type="match status" value="1"/>
</dbReference>
<name>A0AA40DN74_9PEZI</name>
<evidence type="ECO:0000313" key="3">
    <source>
        <dbReference type="EMBL" id="KAK0707391.1"/>
    </source>
</evidence>
<dbReference type="PANTHER" id="PTHR35006">
    <property type="entry name" value="GLYOXALASE FAMILY PROTEIN (AFU_ORTHOLOGUE AFUA_5G14830)"/>
    <property type="match status" value="1"/>
</dbReference>
<dbReference type="EMBL" id="JAUKUA010000006">
    <property type="protein sequence ID" value="KAK0707391.1"/>
    <property type="molecule type" value="Genomic_DNA"/>
</dbReference>
<feature type="region of interest" description="Disordered" evidence="1">
    <location>
        <begin position="1"/>
        <end position="31"/>
    </location>
</feature>
<keyword evidence="4" id="KW-1185">Reference proteome</keyword>
<gene>
    <name evidence="3" type="ORF">B0H67DRAFT_636282</name>
</gene>
<dbReference type="AlphaFoldDB" id="A0AA40DN74"/>
<reference evidence="3" key="1">
    <citation type="submission" date="2023-06" db="EMBL/GenBank/DDBJ databases">
        <title>Genome-scale phylogeny and comparative genomics of the fungal order Sordariales.</title>
        <authorList>
            <consortium name="Lawrence Berkeley National Laboratory"/>
            <person name="Hensen N."/>
            <person name="Bonometti L."/>
            <person name="Westerberg I."/>
            <person name="Brannstrom I.O."/>
            <person name="Guillou S."/>
            <person name="Cros-Aarteil S."/>
            <person name="Calhoun S."/>
            <person name="Haridas S."/>
            <person name="Kuo A."/>
            <person name="Mondo S."/>
            <person name="Pangilinan J."/>
            <person name="Riley R."/>
            <person name="Labutti K."/>
            <person name="Andreopoulos B."/>
            <person name="Lipzen A."/>
            <person name="Chen C."/>
            <person name="Yanf M."/>
            <person name="Daum C."/>
            <person name="Ng V."/>
            <person name="Clum A."/>
            <person name="Steindorff A."/>
            <person name="Ohm R."/>
            <person name="Martin F."/>
            <person name="Silar P."/>
            <person name="Natvig D."/>
            <person name="Lalanne C."/>
            <person name="Gautier V."/>
            <person name="Ament-Velasquez S.L."/>
            <person name="Kruys A."/>
            <person name="Hutchinson M.I."/>
            <person name="Powell A.J."/>
            <person name="Barry K."/>
            <person name="Miller A.N."/>
            <person name="Grigoriev I.V."/>
            <person name="Debuchy R."/>
            <person name="Gladieux P."/>
            <person name="Thoren M.H."/>
            <person name="Johannesson H."/>
        </authorList>
    </citation>
    <scope>NUCLEOTIDE SEQUENCE</scope>
    <source>
        <strain evidence="3">SMH4607-1</strain>
    </source>
</reference>
<dbReference type="InterPro" id="IPR037523">
    <property type="entry name" value="VOC_core"/>
</dbReference>
<dbReference type="Pfam" id="PF00903">
    <property type="entry name" value="Glyoxalase"/>
    <property type="match status" value="1"/>
</dbReference>
<feature type="region of interest" description="Disordered" evidence="1">
    <location>
        <begin position="68"/>
        <end position="105"/>
    </location>
</feature>
<dbReference type="PROSITE" id="PS51819">
    <property type="entry name" value="VOC"/>
    <property type="match status" value="1"/>
</dbReference>
<keyword evidence="3" id="KW-0223">Dioxygenase</keyword>
<dbReference type="CDD" id="cd14688">
    <property type="entry name" value="bZIP_YAP"/>
    <property type="match status" value="1"/>
</dbReference>
<organism evidence="3 4">
    <name type="scientific">Lasiosphaeris hirsuta</name>
    <dbReference type="NCBI Taxonomy" id="260670"/>
    <lineage>
        <taxon>Eukaryota</taxon>
        <taxon>Fungi</taxon>
        <taxon>Dikarya</taxon>
        <taxon>Ascomycota</taxon>
        <taxon>Pezizomycotina</taxon>
        <taxon>Sordariomycetes</taxon>
        <taxon>Sordariomycetidae</taxon>
        <taxon>Sordariales</taxon>
        <taxon>Lasiosphaeriaceae</taxon>
        <taxon>Lasiosphaeris</taxon>
    </lineage>
</organism>
<protein>
    <submittedName>
        <fullName evidence="3">Glyoxalase/Bleomycin resistance protein/Dihydroxybiphenyl dioxygenase</fullName>
    </submittedName>
</protein>
<evidence type="ECO:0000313" key="4">
    <source>
        <dbReference type="Proteomes" id="UP001172102"/>
    </source>
</evidence>
<sequence length="331" mass="35921">MSYVQKFSCKPPGHEAARQRENQRRHRARVKTQISELEATLAKTQNQLDDALRCIDSLTAEVERLQHTLQQQDSSRQPSFPDGSSESLDPGIDCPLLPPPSPGESTMTCRDAFSIIRERSVFGLDFDAATEWLQPGFRRAIVPGSGCRVQTHILSQNPTRPHIPTPRYLPSAAMAHPNPLGHLSIGVRDYAVSKAFYSAILAALGLSLVYDSEDPAKGGQTPSSSSGPTPKKKTRTLGFGPDPQHELLNLFEFGPDAAPAPGPGFHLAFNAPTRDAVVEFHAMAVGFGGADNGLPGVRRHYGEDYFAAFVVDPDGWRLEAVCKTPEGAEGE</sequence>
<dbReference type="Proteomes" id="UP001172102">
    <property type="component" value="Unassembled WGS sequence"/>
</dbReference>
<feature type="region of interest" description="Disordered" evidence="1">
    <location>
        <begin position="214"/>
        <end position="239"/>
    </location>
</feature>
<evidence type="ECO:0000256" key="1">
    <source>
        <dbReference type="SAM" id="MobiDB-lite"/>
    </source>
</evidence>
<accession>A0AA40DN74</accession>
<dbReference type="GO" id="GO:0051213">
    <property type="term" value="F:dioxygenase activity"/>
    <property type="evidence" value="ECO:0007669"/>
    <property type="project" value="UniProtKB-KW"/>
</dbReference>
<dbReference type="Gene3D" id="3.10.180.10">
    <property type="entry name" value="2,3-Dihydroxybiphenyl 1,2-Dioxygenase, domain 1"/>
    <property type="match status" value="1"/>
</dbReference>
<feature type="compositionally biased region" description="Polar residues" evidence="1">
    <location>
        <begin position="68"/>
        <end position="87"/>
    </location>
</feature>
<dbReference type="SUPFAM" id="SSF54593">
    <property type="entry name" value="Glyoxalase/Bleomycin resistance protein/Dihydroxybiphenyl dioxygenase"/>
    <property type="match status" value="1"/>
</dbReference>
<dbReference type="CDD" id="cd07262">
    <property type="entry name" value="VOC_like"/>
    <property type="match status" value="1"/>
</dbReference>
<feature type="compositionally biased region" description="Basic and acidic residues" evidence="1">
    <location>
        <begin position="12"/>
        <end position="22"/>
    </location>
</feature>
<dbReference type="InterPro" id="IPR004360">
    <property type="entry name" value="Glyas_Fos-R_dOase_dom"/>
</dbReference>
<feature type="compositionally biased region" description="Low complexity" evidence="1">
    <location>
        <begin position="217"/>
        <end position="229"/>
    </location>
</feature>
<keyword evidence="3" id="KW-0560">Oxidoreductase</keyword>
<feature type="domain" description="VOC" evidence="2">
    <location>
        <begin position="179"/>
        <end position="323"/>
    </location>
</feature>
<dbReference type="InterPro" id="IPR029068">
    <property type="entry name" value="Glyas_Bleomycin-R_OHBP_Dase"/>
</dbReference>
<comment type="caution">
    <text evidence="3">The sequence shown here is derived from an EMBL/GenBank/DDBJ whole genome shotgun (WGS) entry which is preliminary data.</text>
</comment>